<dbReference type="EMBL" id="CP151507">
    <property type="protein sequence ID" value="WZN63510.1"/>
    <property type="molecule type" value="Genomic_DNA"/>
</dbReference>
<dbReference type="InterPro" id="IPR000421">
    <property type="entry name" value="FA58C"/>
</dbReference>
<dbReference type="AlphaFoldDB" id="A0AAX4PC32"/>
<sequence length="556" mass="62176">MGTLSVRGDVLVVPPFECAWLKLDKPGEGCFTFLAKAENDVTLIFSSNAEGKRVCGTRRNSEFYTVIIGSHVNSRLVLERSGKIVHEVAGVRASPTKFTQYWVDYQTGRVSVGVGAKPGFNCLSQWQDPEPYMSIACLGLSAWDKHVCYSGLRLMGRLCFAPQSRRGSEEWQQPRAGQVASLQMLSARRLSECLTPANCLSVLAVAEDLRATPLVRTTLDYLSSHLVEVVGASGHELFSLSTRSLADVLSRDKLSLVSEYWAFSSVLLTWQGQGGGTAEDLWEFIRWPLMSSSELERVEALPCYAGSARLRRLVAEARRTHSTKGDPKKTRRYLNVLITAARGIELRDQESAKLARSRLQPRRSPSARELLYVSDGDNNGVCFYLGTRRGEASSSSRARSQFVNPSLTGVVEASTSSPHSRFSSAAAVTSRLCPRTSYFDPRYNEETKRKEAWWQVDLRRSLTCNHYSLRHDASNEGFLRSWELRGSEDGESWTTLRSHSDDSTIVKAYQYASWPVYTKQSFRIFRIVLTGPNAATTSRLSLSWFELYGHLEDGSH</sequence>
<reference evidence="2 3" key="1">
    <citation type="submission" date="2024-03" db="EMBL/GenBank/DDBJ databases">
        <title>Complete genome sequence of the green alga Chloropicon roscoffensis RCC1871.</title>
        <authorList>
            <person name="Lemieux C."/>
            <person name="Pombert J.-F."/>
            <person name="Otis C."/>
            <person name="Turmel M."/>
        </authorList>
    </citation>
    <scope>NUCLEOTIDE SEQUENCE [LARGE SCALE GENOMIC DNA]</scope>
    <source>
        <strain evidence="2 3">RCC1871</strain>
    </source>
</reference>
<proteinExistence type="predicted"/>
<dbReference type="InterPro" id="IPR011705">
    <property type="entry name" value="BACK"/>
</dbReference>
<dbReference type="SMART" id="SM00875">
    <property type="entry name" value="BACK"/>
    <property type="match status" value="1"/>
</dbReference>
<keyword evidence="3" id="KW-1185">Reference proteome</keyword>
<dbReference type="PANTHER" id="PTHR47457:SF1">
    <property type="entry name" value="BTB DOMAIN-CONTAINING PROTEIN-RELATED"/>
    <property type="match status" value="1"/>
</dbReference>
<feature type="domain" description="BACK" evidence="1">
    <location>
        <begin position="199"/>
        <end position="299"/>
    </location>
</feature>
<dbReference type="Pfam" id="PF00754">
    <property type="entry name" value="F5_F8_type_C"/>
    <property type="match status" value="1"/>
</dbReference>
<gene>
    <name evidence="2" type="ORF">HKI87_07g50590</name>
</gene>
<accession>A0AAX4PC32</accession>
<name>A0AAX4PC32_9CHLO</name>
<dbReference type="Gene3D" id="1.25.40.420">
    <property type="match status" value="1"/>
</dbReference>
<dbReference type="Proteomes" id="UP001472866">
    <property type="component" value="Chromosome 07"/>
</dbReference>
<dbReference type="Gene3D" id="2.60.120.260">
    <property type="entry name" value="Galactose-binding domain-like"/>
    <property type="match status" value="1"/>
</dbReference>
<dbReference type="InterPro" id="IPR008979">
    <property type="entry name" value="Galactose-bd-like_sf"/>
</dbReference>
<evidence type="ECO:0000313" key="3">
    <source>
        <dbReference type="Proteomes" id="UP001472866"/>
    </source>
</evidence>
<evidence type="ECO:0000259" key="1">
    <source>
        <dbReference type="SMART" id="SM00875"/>
    </source>
</evidence>
<organism evidence="2 3">
    <name type="scientific">Chloropicon roscoffensis</name>
    <dbReference type="NCBI Taxonomy" id="1461544"/>
    <lineage>
        <taxon>Eukaryota</taxon>
        <taxon>Viridiplantae</taxon>
        <taxon>Chlorophyta</taxon>
        <taxon>Chloropicophyceae</taxon>
        <taxon>Chloropicales</taxon>
        <taxon>Chloropicaceae</taxon>
        <taxon>Chloropicon</taxon>
    </lineage>
</organism>
<evidence type="ECO:0000313" key="2">
    <source>
        <dbReference type="EMBL" id="WZN63510.1"/>
    </source>
</evidence>
<dbReference type="PANTHER" id="PTHR47457">
    <property type="entry name" value="OS05G0345500 PROTEIN"/>
    <property type="match status" value="1"/>
</dbReference>
<dbReference type="Pfam" id="PF07707">
    <property type="entry name" value="BACK"/>
    <property type="match status" value="1"/>
</dbReference>
<dbReference type="Pfam" id="PF12248">
    <property type="entry name" value="Methyltransf_FA"/>
    <property type="match status" value="1"/>
</dbReference>
<dbReference type="SUPFAM" id="SSF49785">
    <property type="entry name" value="Galactose-binding domain-like"/>
    <property type="match status" value="1"/>
</dbReference>
<protein>
    <submittedName>
        <fullName evidence="2">BACK domain-containing protein</fullName>
    </submittedName>
</protein>
<dbReference type="InterPro" id="IPR022041">
    <property type="entry name" value="Methyltransf_FA"/>
</dbReference>